<reference evidence="2 3" key="1">
    <citation type="submission" date="2024-02" db="EMBL/GenBank/DDBJ databases">
        <title>De novo assembly and annotation of 12 fungi associated with fruit tree decline syndrome in Ontario, Canada.</title>
        <authorList>
            <person name="Sulman M."/>
            <person name="Ellouze W."/>
            <person name="Ilyukhin E."/>
        </authorList>
    </citation>
    <scope>NUCLEOTIDE SEQUENCE [LARGE SCALE GENOMIC DNA]</scope>
    <source>
        <strain evidence="2 3">M97-236</strain>
    </source>
</reference>
<keyword evidence="3" id="KW-1185">Reference proteome</keyword>
<evidence type="ECO:0000313" key="3">
    <source>
        <dbReference type="Proteomes" id="UP001521222"/>
    </source>
</evidence>
<protein>
    <submittedName>
        <fullName evidence="2">Uncharacterized protein</fullName>
    </submittedName>
</protein>
<evidence type="ECO:0000313" key="2">
    <source>
        <dbReference type="EMBL" id="KAL1597418.1"/>
    </source>
</evidence>
<sequence length="144" mass="16083">MRYGAKPSWMDGANRQKQRATILKDEIKRKAARRREEANITDTAPDVGFHVVPDLAITGDIVNSHSRVGEESAKQERKDLGTASAGSEVTLVASLPWSHRQQQGSETLDQASASEANFITKYLDFFFPALFPFYRPHVFDSGRS</sequence>
<organism evidence="2 3">
    <name type="scientific">Nothophoma quercina</name>
    <dbReference type="NCBI Taxonomy" id="749835"/>
    <lineage>
        <taxon>Eukaryota</taxon>
        <taxon>Fungi</taxon>
        <taxon>Dikarya</taxon>
        <taxon>Ascomycota</taxon>
        <taxon>Pezizomycotina</taxon>
        <taxon>Dothideomycetes</taxon>
        <taxon>Pleosporomycetidae</taxon>
        <taxon>Pleosporales</taxon>
        <taxon>Pleosporineae</taxon>
        <taxon>Didymellaceae</taxon>
        <taxon>Nothophoma</taxon>
    </lineage>
</organism>
<feature type="region of interest" description="Disordered" evidence="1">
    <location>
        <begin position="1"/>
        <end position="42"/>
    </location>
</feature>
<feature type="compositionally biased region" description="Basic and acidic residues" evidence="1">
    <location>
        <begin position="67"/>
        <end position="80"/>
    </location>
</feature>
<gene>
    <name evidence="2" type="ORF">SLS59_007448</name>
</gene>
<feature type="compositionally biased region" description="Basic and acidic residues" evidence="1">
    <location>
        <begin position="22"/>
        <end position="38"/>
    </location>
</feature>
<feature type="region of interest" description="Disordered" evidence="1">
    <location>
        <begin position="63"/>
        <end position="85"/>
    </location>
</feature>
<name>A0ABR3QZJ9_9PLEO</name>
<accession>A0ABR3QZJ9</accession>
<proteinExistence type="predicted"/>
<dbReference type="Proteomes" id="UP001521222">
    <property type="component" value="Unassembled WGS sequence"/>
</dbReference>
<evidence type="ECO:0000256" key="1">
    <source>
        <dbReference type="SAM" id="MobiDB-lite"/>
    </source>
</evidence>
<comment type="caution">
    <text evidence="2">The sequence shown here is derived from an EMBL/GenBank/DDBJ whole genome shotgun (WGS) entry which is preliminary data.</text>
</comment>
<dbReference type="EMBL" id="JAKIXB020000026">
    <property type="protein sequence ID" value="KAL1597418.1"/>
    <property type="molecule type" value="Genomic_DNA"/>
</dbReference>